<reference evidence="3" key="1">
    <citation type="submission" date="2016-06" db="EMBL/GenBank/DDBJ databases">
        <title>Parallel loss of symbiosis genes in relatives of nitrogen-fixing non-legume Parasponia.</title>
        <authorList>
            <person name="Van Velzen R."/>
            <person name="Holmer R."/>
            <person name="Bu F."/>
            <person name="Rutten L."/>
            <person name="Van Zeijl A."/>
            <person name="Liu W."/>
            <person name="Santuari L."/>
            <person name="Cao Q."/>
            <person name="Sharma T."/>
            <person name="Shen D."/>
            <person name="Roswanjaya Y."/>
            <person name="Wardhani T."/>
            <person name="Kalhor M.S."/>
            <person name="Jansen J."/>
            <person name="Van den Hoogen J."/>
            <person name="Gungor B."/>
            <person name="Hartog M."/>
            <person name="Hontelez J."/>
            <person name="Verver J."/>
            <person name="Yang W.-C."/>
            <person name="Schijlen E."/>
            <person name="Repin R."/>
            <person name="Schilthuizen M."/>
            <person name="Schranz E."/>
            <person name="Heidstra R."/>
            <person name="Miyata K."/>
            <person name="Fedorova E."/>
            <person name="Kohlen W."/>
            <person name="Bisseling T."/>
            <person name="Smit S."/>
            <person name="Geurts R."/>
        </authorList>
    </citation>
    <scope>NUCLEOTIDE SEQUENCE [LARGE SCALE GENOMIC DNA]</scope>
    <source>
        <strain evidence="3">cv. RG33-2</strain>
    </source>
</reference>
<feature type="region of interest" description="Disordered" evidence="1">
    <location>
        <begin position="106"/>
        <end position="126"/>
    </location>
</feature>
<dbReference type="AlphaFoldDB" id="A0A2P5CW43"/>
<gene>
    <name evidence="2" type="ORF">TorRG33x02_271420</name>
</gene>
<dbReference type="EMBL" id="JXTC01000322">
    <property type="protein sequence ID" value="PON65246.1"/>
    <property type="molecule type" value="Genomic_DNA"/>
</dbReference>
<keyword evidence="3" id="KW-1185">Reference proteome</keyword>
<proteinExistence type="predicted"/>
<accession>A0A2P5CW43</accession>
<evidence type="ECO:0000256" key="1">
    <source>
        <dbReference type="SAM" id="MobiDB-lite"/>
    </source>
</evidence>
<evidence type="ECO:0000313" key="2">
    <source>
        <dbReference type="EMBL" id="PON65246.1"/>
    </source>
</evidence>
<dbReference type="Proteomes" id="UP000237000">
    <property type="component" value="Unassembled WGS sequence"/>
</dbReference>
<dbReference type="InParanoid" id="A0A2P5CW43"/>
<comment type="caution">
    <text evidence="2">The sequence shown here is derived from an EMBL/GenBank/DDBJ whole genome shotgun (WGS) entry which is preliminary data.</text>
</comment>
<name>A0A2P5CW43_TREOI</name>
<evidence type="ECO:0000313" key="3">
    <source>
        <dbReference type="Proteomes" id="UP000237000"/>
    </source>
</evidence>
<protein>
    <submittedName>
        <fullName evidence="2">Uncharacterized protein</fullName>
    </submittedName>
</protein>
<feature type="compositionally biased region" description="Basic and acidic residues" evidence="1">
    <location>
        <begin position="117"/>
        <end position="126"/>
    </location>
</feature>
<organism evidence="2 3">
    <name type="scientific">Trema orientale</name>
    <name type="common">Charcoal tree</name>
    <name type="synonym">Celtis orientalis</name>
    <dbReference type="NCBI Taxonomy" id="63057"/>
    <lineage>
        <taxon>Eukaryota</taxon>
        <taxon>Viridiplantae</taxon>
        <taxon>Streptophyta</taxon>
        <taxon>Embryophyta</taxon>
        <taxon>Tracheophyta</taxon>
        <taxon>Spermatophyta</taxon>
        <taxon>Magnoliopsida</taxon>
        <taxon>eudicotyledons</taxon>
        <taxon>Gunneridae</taxon>
        <taxon>Pentapetalae</taxon>
        <taxon>rosids</taxon>
        <taxon>fabids</taxon>
        <taxon>Rosales</taxon>
        <taxon>Cannabaceae</taxon>
        <taxon>Trema</taxon>
    </lineage>
</organism>
<sequence>MSSNKPVEIFMPKMPFKRFRKPKTTRKQAFPRIKDFLSFFLSSDIFSATFPHRSELDDFISVPRTQLTYAEFTGGHSIESSTRKELSILSCPIDSLLLGVNMTQSSKKPNIPVDSDSSEKISDIFG</sequence>